<dbReference type="EMBL" id="JBHTGP010000012">
    <property type="protein sequence ID" value="MFD0687407.1"/>
    <property type="molecule type" value="Genomic_DNA"/>
</dbReference>
<feature type="transmembrane region" description="Helical" evidence="1">
    <location>
        <begin position="106"/>
        <end position="125"/>
    </location>
</feature>
<accession>A0ABW2XLI7</accession>
<sequence length="197" mass="20564">MIGLLTGFAFASGTFLPALRAIGSLLDFYSGVVALVALSLTVMIGLLATGRTVLAPRHRVRAQAVHRATAFVALAALVPHIAAQLVRHRLGAVQAFVPVSGRHLLGYGLGTAAFYLLVTAAASGIARGRFAGGRRPWAWRAVHLTAYAAWPPAVAHGLTAGRTPAPWVTAAYALCLGAVALALAARPVLRPRERRAP</sequence>
<protein>
    <recommendedName>
        <fullName evidence="4">Ferric oxidoreductase domain-containing protein</fullName>
    </recommendedName>
</protein>
<keyword evidence="1" id="KW-0812">Transmembrane</keyword>
<evidence type="ECO:0000256" key="1">
    <source>
        <dbReference type="SAM" id="Phobius"/>
    </source>
</evidence>
<feature type="transmembrane region" description="Helical" evidence="1">
    <location>
        <begin position="167"/>
        <end position="185"/>
    </location>
</feature>
<feature type="transmembrane region" description="Helical" evidence="1">
    <location>
        <begin position="137"/>
        <end position="155"/>
    </location>
</feature>
<feature type="transmembrane region" description="Helical" evidence="1">
    <location>
        <begin position="68"/>
        <end position="86"/>
    </location>
</feature>
<name>A0ABW2XLI7_9ACTN</name>
<feature type="transmembrane region" description="Helical" evidence="1">
    <location>
        <begin position="30"/>
        <end position="48"/>
    </location>
</feature>
<proteinExistence type="predicted"/>
<dbReference type="Proteomes" id="UP001597063">
    <property type="component" value="Unassembled WGS sequence"/>
</dbReference>
<reference evidence="3" key="1">
    <citation type="journal article" date="2019" name="Int. J. Syst. Evol. Microbiol.">
        <title>The Global Catalogue of Microorganisms (GCM) 10K type strain sequencing project: providing services to taxonomists for standard genome sequencing and annotation.</title>
        <authorList>
            <consortium name="The Broad Institute Genomics Platform"/>
            <consortium name="The Broad Institute Genome Sequencing Center for Infectious Disease"/>
            <person name="Wu L."/>
            <person name="Ma J."/>
        </authorList>
    </citation>
    <scope>NUCLEOTIDE SEQUENCE [LARGE SCALE GENOMIC DNA]</scope>
    <source>
        <strain evidence="3">JCM 9371</strain>
    </source>
</reference>
<comment type="caution">
    <text evidence="2">The sequence shown here is derived from an EMBL/GenBank/DDBJ whole genome shotgun (WGS) entry which is preliminary data.</text>
</comment>
<gene>
    <name evidence="2" type="ORF">ACFQZM_23125</name>
</gene>
<dbReference type="RefSeq" id="WP_378323603.1">
    <property type="nucleotide sequence ID" value="NZ_JBHTGP010000012.1"/>
</dbReference>
<organism evidence="2 3">
    <name type="scientific">Actinomadura fibrosa</name>
    <dbReference type="NCBI Taxonomy" id="111802"/>
    <lineage>
        <taxon>Bacteria</taxon>
        <taxon>Bacillati</taxon>
        <taxon>Actinomycetota</taxon>
        <taxon>Actinomycetes</taxon>
        <taxon>Streptosporangiales</taxon>
        <taxon>Thermomonosporaceae</taxon>
        <taxon>Actinomadura</taxon>
    </lineage>
</organism>
<evidence type="ECO:0008006" key="4">
    <source>
        <dbReference type="Google" id="ProtNLM"/>
    </source>
</evidence>
<keyword evidence="1" id="KW-0472">Membrane</keyword>
<evidence type="ECO:0000313" key="3">
    <source>
        <dbReference type="Proteomes" id="UP001597063"/>
    </source>
</evidence>
<evidence type="ECO:0000313" key="2">
    <source>
        <dbReference type="EMBL" id="MFD0687407.1"/>
    </source>
</evidence>
<keyword evidence="1" id="KW-1133">Transmembrane helix</keyword>
<keyword evidence="3" id="KW-1185">Reference proteome</keyword>